<feature type="region of interest" description="Disordered" evidence="1">
    <location>
        <begin position="1"/>
        <end position="23"/>
    </location>
</feature>
<protein>
    <recommendedName>
        <fullName evidence="4">Retrotransposon Copia-like N-terminal domain-containing protein</fullName>
    </recommendedName>
</protein>
<accession>A0AAP0JZH2</accession>
<evidence type="ECO:0000313" key="3">
    <source>
        <dbReference type="Proteomes" id="UP001420932"/>
    </source>
</evidence>
<comment type="caution">
    <text evidence="2">The sequence shown here is derived from an EMBL/GenBank/DDBJ whole genome shotgun (WGS) entry which is preliminary data.</text>
</comment>
<reference evidence="2 3" key="1">
    <citation type="submission" date="2024-01" db="EMBL/GenBank/DDBJ databases">
        <title>Genome assemblies of Stephania.</title>
        <authorList>
            <person name="Yang L."/>
        </authorList>
    </citation>
    <scope>NUCLEOTIDE SEQUENCE [LARGE SCALE GENOMIC DNA]</scope>
    <source>
        <strain evidence="2">YNDBR</strain>
        <tissue evidence="2">Leaf</tissue>
    </source>
</reference>
<organism evidence="2 3">
    <name type="scientific">Stephania yunnanensis</name>
    <dbReference type="NCBI Taxonomy" id="152371"/>
    <lineage>
        <taxon>Eukaryota</taxon>
        <taxon>Viridiplantae</taxon>
        <taxon>Streptophyta</taxon>
        <taxon>Embryophyta</taxon>
        <taxon>Tracheophyta</taxon>
        <taxon>Spermatophyta</taxon>
        <taxon>Magnoliopsida</taxon>
        <taxon>Ranunculales</taxon>
        <taxon>Menispermaceae</taxon>
        <taxon>Menispermoideae</taxon>
        <taxon>Cissampelideae</taxon>
        <taxon>Stephania</taxon>
    </lineage>
</organism>
<evidence type="ECO:0008006" key="4">
    <source>
        <dbReference type="Google" id="ProtNLM"/>
    </source>
</evidence>
<dbReference type="EMBL" id="JBBNAF010000005">
    <property type="protein sequence ID" value="KAK9142413.1"/>
    <property type="molecule type" value="Genomic_DNA"/>
</dbReference>
<keyword evidence="3" id="KW-1185">Reference proteome</keyword>
<dbReference type="Proteomes" id="UP001420932">
    <property type="component" value="Unassembled WGS sequence"/>
</dbReference>
<name>A0AAP0JZH2_9MAGN</name>
<sequence length="109" mass="11908">MEAQSKGLGSGSTSSQQKSSVPMSSMNGLAPFASSMSQLVTIKLDRTNFLMWKSIVVLLIIGCEFDGHLFGTDKCPEKLLEDGFVNLSYRSWICKDSALIGWLLNAITK</sequence>
<evidence type="ECO:0000256" key="1">
    <source>
        <dbReference type="SAM" id="MobiDB-lite"/>
    </source>
</evidence>
<evidence type="ECO:0000313" key="2">
    <source>
        <dbReference type="EMBL" id="KAK9142413.1"/>
    </source>
</evidence>
<gene>
    <name evidence="2" type="ORF">Syun_011813</name>
</gene>
<proteinExistence type="predicted"/>
<dbReference type="AlphaFoldDB" id="A0AAP0JZH2"/>